<dbReference type="InterPro" id="IPR048491">
    <property type="entry name" value="XMAP215_CLASP_TOG"/>
</dbReference>
<dbReference type="GO" id="GO:0007051">
    <property type="term" value="P:spindle organization"/>
    <property type="evidence" value="ECO:0007669"/>
    <property type="project" value="InterPro"/>
</dbReference>
<comment type="subcellular location">
    <subcellularLocation>
        <location evidence="1">Cytoplasm</location>
        <location evidence="1">Cytoskeleton</location>
    </subcellularLocation>
</comment>
<evidence type="ECO:0000259" key="5">
    <source>
        <dbReference type="SMART" id="SM01349"/>
    </source>
</evidence>
<dbReference type="InterPro" id="IPR034085">
    <property type="entry name" value="TOG"/>
</dbReference>
<keyword evidence="3" id="KW-0206">Cytoskeleton</keyword>
<evidence type="ECO:0000256" key="3">
    <source>
        <dbReference type="ARBA" id="ARBA00023212"/>
    </source>
</evidence>
<protein>
    <recommendedName>
        <fullName evidence="5">TOG domain-containing protein</fullName>
    </recommendedName>
</protein>
<gene>
    <name evidence="6" type="ORF">GIB67_025001</name>
</gene>
<dbReference type="GO" id="GO:0030951">
    <property type="term" value="P:establishment or maintenance of microtubule cytoskeleton polarity"/>
    <property type="evidence" value="ECO:0007669"/>
    <property type="project" value="InterPro"/>
</dbReference>
<dbReference type="GO" id="GO:0051010">
    <property type="term" value="F:microtubule plus-end binding"/>
    <property type="evidence" value="ECO:0007669"/>
    <property type="project" value="InterPro"/>
</dbReference>
<dbReference type="Gene3D" id="1.25.10.10">
    <property type="entry name" value="Leucine-rich Repeat Variant"/>
    <property type="match status" value="2"/>
</dbReference>
<dbReference type="Proteomes" id="UP000541444">
    <property type="component" value="Unassembled WGS sequence"/>
</dbReference>
<evidence type="ECO:0000313" key="7">
    <source>
        <dbReference type="Proteomes" id="UP000541444"/>
    </source>
</evidence>
<dbReference type="InterPro" id="IPR016024">
    <property type="entry name" value="ARM-type_fold"/>
</dbReference>
<dbReference type="PANTHER" id="PTHR12609">
    <property type="entry name" value="MICROTUBULE ASSOCIATED PROTEIN XMAP215"/>
    <property type="match status" value="1"/>
</dbReference>
<proteinExistence type="predicted"/>
<evidence type="ECO:0000313" key="6">
    <source>
        <dbReference type="EMBL" id="KAF6163137.1"/>
    </source>
</evidence>
<feature type="region of interest" description="Disordered" evidence="4">
    <location>
        <begin position="232"/>
        <end position="265"/>
    </location>
</feature>
<keyword evidence="2" id="KW-0963">Cytoplasm</keyword>
<organism evidence="6 7">
    <name type="scientific">Kingdonia uniflora</name>
    <dbReference type="NCBI Taxonomy" id="39325"/>
    <lineage>
        <taxon>Eukaryota</taxon>
        <taxon>Viridiplantae</taxon>
        <taxon>Streptophyta</taxon>
        <taxon>Embryophyta</taxon>
        <taxon>Tracheophyta</taxon>
        <taxon>Spermatophyta</taxon>
        <taxon>Magnoliopsida</taxon>
        <taxon>Ranunculales</taxon>
        <taxon>Circaeasteraceae</taxon>
        <taxon>Kingdonia</taxon>
    </lineage>
</organism>
<keyword evidence="7" id="KW-1185">Reference proteome</keyword>
<dbReference type="OrthoDB" id="205662at2759"/>
<name>A0A7J7N7M9_9MAGN</name>
<accession>A0A7J7N7M9</accession>
<evidence type="ECO:0000256" key="4">
    <source>
        <dbReference type="SAM" id="MobiDB-lite"/>
    </source>
</evidence>
<dbReference type="FunFam" id="1.25.10.10:FF:000155">
    <property type="entry name" value="Protein MOR1"/>
    <property type="match status" value="1"/>
</dbReference>
<dbReference type="GO" id="GO:0061863">
    <property type="term" value="F:microtubule plus end polymerase"/>
    <property type="evidence" value="ECO:0007669"/>
    <property type="project" value="InterPro"/>
</dbReference>
<dbReference type="GO" id="GO:0046785">
    <property type="term" value="P:microtubule polymerization"/>
    <property type="evidence" value="ECO:0007669"/>
    <property type="project" value="InterPro"/>
</dbReference>
<dbReference type="Pfam" id="PF21041">
    <property type="entry name" value="XMAP215_CLASP_TOG"/>
    <property type="match status" value="1"/>
</dbReference>
<dbReference type="InterPro" id="IPR045110">
    <property type="entry name" value="XMAP215"/>
</dbReference>
<dbReference type="InterPro" id="IPR011989">
    <property type="entry name" value="ARM-like"/>
</dbReference>
<feature type="domain" description="TOG" evidence="5">
    <location>
        <begin position="1"/>
        <end position="234"/>
    </location>
</feature>
<sequence length="424" mass="47060">MATEDDKLLKEAKKLPWEDRLLHKNWKVRNDGNLDLTSFCNSVTDPKDPRLKEFCPLFRKTVADSNAPVQEKALDALIAFLRAADADAGRYGKEVCEAIAAKCLNGRPKTVEKSQAAFLLWVELEATEAFLDAMEKAIKNKVAKAVVPAIDVMFQALSDFGAKVIPPKRILKMLPELFDHQDQNVRACSKGLTIELCRWIGKDSVKSILFEKMRDTMKKELETELVNVTAGAKPTRKIRSEQDKEPEQENTTEAVGPGPSEESVADIPQDIDEYELVDPVDIMSPLEKSGFWDGVKVAKWSERKDAVAELTKLASTKRIAPADFTEVCRTLKKTGLILVESFNLQLITDVNIAVAVEAIQAIGNLARGLRNNFSGGSRFLLPVLLEKLKEKKPTCSEALIQTLQAIHKAGCLTLLDVIEGKLSF</sequence>
<dbReference type="SMART" id="SM01349">
    <property type="entry name" value="TOG"/>
    <property type="match status" value="1"/>
</dbReference>
<dbReference type="GO" id="GO:0005856">
    <property type="term" value="C:cytoskeleton"/>
    <property type="evidence" value="ECO:0007669"/>
    <property type="project" value="UniProtKB-SubCell"/>
</dbReference>
<feature type="compositionally biased region" description="Basic and acidic residues" evidence="4">
    <location>
        <begin position="238"/>
        <end position="247"/>
    </location>
</feature>
<comment type="caution">
    <text evidence="6">The sequence shown here is derived from an EMBL/GenBank/DDBJ whole genome shotgun (WGS) entry which is preliminary data.</text>
</comment>
<dbReference type="SUPFAM" id="SSF48371">
    <property type="entry name" value="ARM repeat"/>
    <property type="match status" value="1"/>
</dbReference>
<reference evidence="6 7" key="1">
    <citation type="journal article" date="2020" name="IScience">
        <title>Genome Sequencing of the Endangered Kingdonia uniflora (Circaeasteraceae, Ranunculales) Reveals Potential Mechanisms of Evolutionary Specialization.</title>
        <authorList>
            <person name="Sun Y."/>
            <person name="Deng T."/>
            <person name="Zhang A."/>
            <person name="Moore M.J."/>
            <person name="Landis J.B."/>
            <person name="Lin N."/>
            <person name="Zhang H."/>
            <person name="Zhang X."/>
            <person name="Huang J."/>
            <person name="Zhang X."/>
            <person name="Sun H."/>
            <person name="Wang H."/>
        </authorList>
    </citation>
    <scope>NUCLEOTIDE SEQUENCE [LARGE SCALE GENOMIC DNA]</scope>
    <source>
        <strain evidence="6">TB1705</strain>
        <tissue evidence="6">Leaf</tissue>
    </source>
</reference>
<dbReference type="AlphaFoldDB" id="A0A7J7N7M9"/>
<dbReference type="EMBL" id="JACGCM010000999">
    <property type="protein sequence ID" value="KAF6163137.1"/>
    <property type="molecule type" value="Genomic_DNA"/>
</dbReference>
<evidence type="ECO:0000256" key="1">
    <source>
        <dbReference type="ARBA" id="ARBA00004245"/>
    </source>
</evidence>
<evidence type="ECO:0000256" key="2">
    <source>
        <dbReference type="ARBA" id="ARBA00022490"/>
    </source>
</evidence>